<evidence type="ECO:0000256" key="1">
    <source>
        <dbReference type="ARBA" id="ARBA00023054"/>
    </source>
</evidence>
<dbReference type="PANTHER" id="PTHR30563">
    <property type="entry name" value="DNA RECOMBINATION PROTEIN RMUC"/>
    <property type="match status" value="1"/>
</dbReference>
<dbReference type="GO" id="GO:0006310">
    <property type="term" value="P:DNA recombination"/>
    <property type="evidence" value="ECO:0007669"/>
    <property type="project" value="UniProtKB-KW"/>
</dbReference>
<proteinExistence type="predicted"/>
<dbReference type="PANTHER" id="PTHR30563:SF0">
    <property type="entry name" value="DNA RECOMBINATION PROTEIN RMUC"/>
    <property type="match status" value="1"/>
</dbReference>
<evidence type="ECO:0000256" key="2">
    <source>
        <dbReference type="ARBA" id="ARBA00023172"/>
    </source>
</evidence>
<dbReference type="EMBL" id="LNQE01000748">
    <property type="protein sequence ID" value="KUG25191.1"/>
    <property type="molecule type" value="Genomic_DNA"/>
</dbReference>
<keyword evidence="2" id="KW-0233">DNA recombination</keyword>
<reference evidence="4" key="1">
    <citation type="journal article" date="2015" name="Proc. Natl. Acad. Sci. U.S.A.">
        <title>Networks of energetic and metabolic interactions define dynamics in microbial communities.</title>
        <authorList>
            <person name="Embree M."/>
            <person name="Liu J.K."/>
            <person name="Al-Bassam M.M."/>
            <person name="Zengler K."/>
        </authorList>
    </citation>
    <scope>NUCLEOTIDE SEQUENCE</scope>
</reference>
<dbReference type="Pfam" id="PF02646">
    <property type="entry name" value="RmuC"/>
    <property type="match status" value="1"/>
</dbReference>
<protein>
    <submittedName>
        <fullName evidence="4">Dna recombination protein rmuc</fullName>
    </submittedName>
</protein>
<evidence type="ECO:0000256" key="3">
    <source>
        <dbReference type="SAM" id="Coils"/>
    </source>
</evidence>
<accession>A0A0W8FWA4</accession>
<feature type="coiled-coil region" evidence="3">
    <location>
        <begin position="57"/>
        <end position="112"/>
    </location>
</feature>
<feature type="coiled-coil region" evidence="3">
    <location>
        <begin position="162"/>
        <end position="189"/>
    </location>
</feature>
<evidence type="ECO:0000313" key="4">
    <source>
        <dbReference type="EMBL" id="KUG25191.1"/>
    </source>
</evidence>
<name>A0A0W8FWA4_9ZZZZ</name>
<sequence length="440" mass="50089">MEIIYLVIGLLIGSAAAYIIAKYKYSAGAEITIEALNELKSAKIRADEKVVLFHNEVNELKTAIENERKKFIELNSEHSKISTQNINLAEKLENQKKEIEQLQERFRTEFKNIANEILEDKSRRFTEQNQQNLKTILDPLRENISDFRKRVDEIHAVDNKSYSELSTHLKNLQELNIRMSEEAENLTKALKGDTKVMGSWGEFVLESILQKSGLVKDDHYSVQESFTDETGKRLRPDIIIKLPDQKCIIIDSKVSLVAYEKYSSAENETEKERAVKEHIISMRGHIKGLSAKEYQNIAGLNPPDFVLMFVPIEPAFSLAVQKDPTIFNDAFENNIVIVSPSTLLATLRTIENIWRRENQNKNALEIARRSGALYDKFVGFVEDLDKVGERINQADSAYRDAKNKLSDGRGNILRSIQSIKELGAKASKSLDNNLLESADE</sequence>
<dbReference type="InterPro" id="IPR003798">
    <property type="entry name" value="DNA_recombination_RmuC"/>
</dbReference>
<organism evidence="4">
    <name type="scientific">hydrocarbon metagenome</name>
    <dbReference type="NCBI Taxonomy" id="938273"/>
    <lineage>
        <taxon>unclassified sequences</taxon>
        <taxon>metagenomes</taxon>
        <taxon>ecological metagenomes</taxon>
    </lineage>
</organism>
<keyword evidence="1 3" id="KW-0175">Coiled coil</keyword>
<gene>
    <name evidence="4" type="ORF">ASZ90_004985</name>
</gene>
<comment type="caution">
    <text evidence="4">The sequence shown here is derived from an EMBL/GenBank/DDBJ whole genome shotgun (WGS) entry which is preliminary data.</text>
</comment>
<dbReference type="AlphaFoldDB" id="A0A0W8FWA4"/>